<accession>A0AAW0KTM2</accession>
<keyword evidence="2" id="KW-1185">Reference proteome</keyword>
<protein>
    <submittedName>
        <fullName evidence="1">Uncharacterized protein</fullName>
    </submittedName>
</protein>
<evidence type="ECO:0000313" key="1">
    <source>
        <dbReference type="EMBL" id="KAK7842320.1"/>
    </source>
</evidence>
<sequence>MSHSPPNSIDWGRKIFASYRYHDLEVALMPMIISNILDEIIEKHKNFLVAAQNMIKDPLVTKNLNIFGCAHKSIEEHNVRCEIRSPSPLFKKIPTRWSSLTLVTGAVHYPLTVPKFIKQTK</sequence>
<reference evidence="1 2" key="1">
    <citation type="journal article" date="2018" name="Sci. Data">
        <title>The draft genome sequence of cork oak.</title>
        <authorList>
            <person name="Ramos A.M."/>
            <person name="Usie A."/>
            <person name="Barbosa P."/>
            <person name="Barros P.M."/>
            <person name="Capote T."/>
            <person name="Chaves I."/>
            <person name="Simoes F."/>
            <person name="Abreu I."/>
            <person name="Carrasquinho I."/>
            <person name="Faro C."/>
            <person name="Guimaraes J.B."/>
            <person name="Mendonca D."/>
            <person name="Nobrega F."/>
            <person name="Rodrigues L."/>
            <person name="Saibo N.J.M."/>
            <person name="Varela M.C."/>
            <person name="Egas C."/>
            <person name="Matos J."/>
            <person name="Miguel C.M."/>
            <person name="Oliveira M.M."/>
            <person name="Ricardo C.P."/>
            <person name="Goncalves S."/>
        </authorList>
    </citation>
    <scope>NUCLEOTIDE SEQUENCE [LARGE SCALE GENOMIC DNA]</scope>
    <source>
        <strain evidence="2">cv. HL8</strain>
    </source>
</reference>
<organism evidence="1 2">
    <name type="scientific">Quercus suber</name>
    <name type="common">Cork oak</name>
    <dbReference type="NCBI Taxonomy" id="58331"/>
    <lineage>
        <taxon>Eukaryota</taxon>
        <taxon>Viridiplantae</taxon>
        <taxon>Streptophyta</taxon>
        <taxon>Embryophyta</taxon>
        <taxon>Tracheophyta</taxon>
        <taxon>Spermatophyta</taxon>
        <taxon>Magnoliopsida</taxon>
        <taxon>eudicotyledons</taxon>
        <taxon>Gunneridae</taxon>
        <taxon>Pentapetalae</taxon>
        <taxon>rosids</taxon>
        <taxon>fabids</taxon>
        <taxon>Fagales</taxon>
        <taxon>Fagaceae</taxon>
        <taxon>Quercus</taxon>
    </lineage>
</organism>
<dbReference type="EMBL" id="PKMF04000222">
    <property type="protein sequence ID" value="KAK7842320.1"/>
    <property type="molecule type" value="Genomic_DNA"/>
</dbReference>
<comment type="caution">
    <text evidence="1">The sequence shown here is derived from an EMBL/GenBank/DDBJ whole genome shotgun (WGS) entry which is preliminary data.</text>
</comment>
<evidence type="ECO:0000313" key="2">
    <source>
        <dbReference type="Proteomes" id="UP000237347"/>
    </source>
</evidence>
<proteinExistence type="predicted"/>
<dbReference type="AlphaFoldDB" id="A0AAW0KTM2"/>
<name>A0AAW0KTM2_QUESU</name>
<dbReference type="Proteomes" id="UP000237347">
    <property type="component" value="Unassembled WGS sequence"/>
</dbReference>
<gene>
    <name evidence="1" type="ORF">CFP56_014037</name>
</gene>